<dbReference type="EMBL" id="SJPM01000002">
    <property type="protein sequence ID" value="TWU01351.1"/>
    <property type="molecule type" value="Genomic_DNA"/>
</dbReference>
<sequence>METRPCRIKSKIKMALFFGMRNGTAVHEESGSSAAPSTIPAEIAHRCGHERLTLVYQIAPDKPPTVLKPETANSLPGINNSESFLSQIKPTDSADRA</sequence>
<feature type="compositionally biased region" description="Polar residues" evidence="1">
    <location>
        <begin position="71"/>
        <end position="90"/>
    </location>
</feature>
<dbReference type="Proteomes" id="UP000316213">
    <property type="component" value="Unassembled WGS sequence"/>
</dbReference>
<proteinExistence type="predicted"/>
<reference evidence="2 3" key="1">
    <citation type="submission" date="2019-02" db="EMBL/GenBank/DDBJ databases">
        <title>Deep-cultivation of Planctomycetes and their phenomic and genomic characterization uncovers novel biology.</title>
        <authorList>
            <person name="Wiegand S."/>
            <person name="Jogler M."/>
            <person name="Boedeker C."/>
            <person name="Pinto D."/>
            <person name="Vollmers J."/>
            <person name="Rivas-Marin E."/>
            <person name="Kohn T."/>
            <person name="Peeters S.H."/>
            <person name="Heuer A."/>
            <person name="Rast P."/>
            <person name="Oberbeckmann S."/>
            <person name="Bunk B."/>
            <person name="Jeske O."/>
            <person name="Meyerdierks A."/>
            <person name="Storesund J.E."/>
            <person name="Kallscheuer N."/>
            <person name="Luecker S."/>
            <person name="Lage O.M."/>
            <person name="Pohl T."/>
            <person name="Merkel B.J."/>
            <person name="Hornburger P."/>
            <person name="Mueller R.-W."/>
            <person name="Bruemmer F."/>
            <person name="Labrenz M."/>
            <person name="Spormann A.M."/>
            <person name="Op Den Camp H."/>
            <person name="Overmann J."/>
            <person name="Amann R."/>
            <person name="Jetten M.S.M."/>
            <person name="Mascher T."/>
            <person name="Medema M.H."/>
            <person name="Devos D.P."/>
            <person name="Kaster A.-K."/>
            <person name="Ovreas L."/>
            <person name="Rohde M."/>
            <person name="Galperin M.Y."/>
            <person name="Jogler C."/>
        </authorList>
    </citation>
    <scope>NUCLEOTIDE SEQUENCE [LARGE SCALE GENOMIC DNA]</scope>
    <source>
        <strain evidence="2 3">Pla100</strain>
    </source>
</reference>
<keyword evidence="3" id="KW-1185">Reference proteome</keyword>
<protein>
    <submittedName>
        <fullName evidence="2">Uncharacterized protein</fullName>
    </submittedName>
</protein>
<gene>
    <name evidence="2" type="ORF">Pla100_10780</name>
</gene>
<evidence type="ECO:0000256" key="1">
    <source>
        <dbReference type="SAM" id="MobiDB-lite"/>
    </source>
</evidence>
<evidence type="ECO:0000313" key="2">
    <source>
        <dbReference type="EMBL" id="TWU01351.1"/>
    </source>
</evidence>
<organism evidence="2 3">
    <name type="scientific">Neorhodopirellula pilleata</name>
    <dbReference type="NCBI Taxonomy" id="2714738"/>
    <lineage>
        <taxon>Bacteria</taxon>
        <taxon>Pseudomonadati</taxon>
        <taxon>Planctomycetota</taxon>
        <taxon>Planctomycetia</taxon>
        <taxon>Pirellulales</taxon>
        <taxon>Pirellulaceae</taxon>
        <taxon>Neorhodopirellula</taxon>
    </lineage>
</organism>
<name>A0A5C6APJ4_9BACT</name>
<dbReference type="AlphaFoldDB" id="A0A5C6APJ4"/>
<comment type="caution">
    <text evidence="2">The sequence shown here is derived from an EMBL/GenBank/DDBJ whole genome shotgun (WGS) entry which is preliminary data.</text>
</comment>
<evidence type="ECO:0000313" key="3">
    <source>
        <dbReference type="Proteomes" id="UP000316213"/>
    </source>
</evidence>
<accession>A0A5C6APJ4</accession>
<feature type="region of interest" description="Disordered" evidence="1">
    <location>
        <begin position="63"/>
        <end position="97"/>
    </location>
</feature>